<sequence length="77" mass="7721">MSSRTYAILGGPKTPAGNTAPAVRGARLPSAAGSGWRCRAQGPAGGVGALLRRADTAMYAAKASGKGTIRWHEPASA</sequence>
<accession>A0A919NBR1</accession>
<reference evidence="2" key="1">
    <citation type="submission" date="2021-01" db="EMBL/GenBank/DDBJ databases">
        <title>Whole genome shotgun sequence of Actinoplanes siamensis NBRC 109076.</title>
        <authorList>
            <person name="Komaki H."/>
            <person name="Tamura T."/>
        </authorList>
    </citation>
    <scope>NUCLEOTIDE SEQUENCE</scope>
    <source>
        <strain evidence="2">NBRC 109076</strain>
    </source>
</reference>
<dbReference type="EMBL" id="BOMW01000057">
    <property type="protein sequence ID" value="GIF07951.1"/>
    <property type="molecule type" value="Genomic_DNA"/>
</dbReference>
<feature type="region of interest" description="Disordered" evidence="1">
    <location>
        <begin position="1"/>
        <end position="22"/>
    </location>
</feature>
<evidence type="ECO:0000313" key="3">
    <source>
        <dbReference type="Proteomes" id="UP000629619"/>
    </source>
</evidence>
<evidence type="ECO:0000313" key="2">
    <source>
        <dbReference type="EMBL" id="GIF07951.1"/>
    </source>
</evidence>
<dbReference type="Gene3D" id="3.30.70.270">
    <property type="match status" value="1"/>
</dbReference>
<name>A0A919NBR1_9ACTN</name>
<comment type="caution">
    <text evidence="2">The sequence shown here is derived from an EMBL/GenBank/DDBJ whole genome shotgun (WGS) entry which is preliminary data.</text>
</comment>
<dbReference type="InterPro" id="IPR029787">
    <property type="entry name" value="Nucleotide_cyclase"/>
</dbReference>
<protein>
    <recommendedName>
        <fullName evidence="4">GGDEF domain-containing protein</fullName>
    </recommendedName>
</protein>
<evidence type="ECO:0008006" key="4">
    <source>
        <dbReference type="Google" id="ProtNLM"/>
    </source>
</evidence>
<gene>
    <name evidence="2" type="ORF">Asi03nite_54890</name>
</gene>
<dbReference type="AlphaFoldDB" id="A0A919NBR1"/>
<dbReference type="RefSeq" id="WP_203683336.1">
    <property type="nucleotide sequence ID" value="NZ_BOMW01000057.1"/>
</dbReference>
<evidence type="ECO:0000256" key="1">
    <source>
        <dbReference type="SAM" id="MobiDB-lite"/>
    </source>
</evidence>
<keyword evidence="3" id="KW-1185">Reference proteome</keyword>
<dbReference type="InterPro" id="IPR043128">
    <property type="entry name" value="Rev_trsase/Diguanyl_cyclase"/>
</dbReference>
<dbReference type="SUPFAM" id="SSF55073">
    <property type="entry name" value="Nucleotide cyclase"/>
    <property type="match status" value="1"/>
</dbReference>
<dbReference type="Proteomes" id="UP000629619">
    <property type="component" value="Unassembled WGS sequence"/>
</dbReference>
<organism evidence="2 3">
    <name type="scientific">Actinoplanes siamensis</name>
    <dbReference type="NCBI Taxonomy" id="1223317"/>
    <lineage>
        <taxon>Bacteria</taxon>
        <taxon>Bacillati</taxon>
        <taxon>Actinomycetota</taxon>
        <taxon>Actinomycetes</taxon>
        <taxon>Micromonosporales</taxon>
        <taxon>Micromonosporaceae</taxon>
        <taxon>Actinoplanes</taxon>
    </lineage>
</organism>
<proteinExistence type="predicted"/>